<keyword evidence="2" id="KW-1185">Reference proteome</keyword>
<evidence type="ECO:0000313" key="2">
    <source>
        <dbReference type="Proteomes" id="UP001202281"/>
    </source>
</evidence>
<dbReference type="Proteomes" id="UP001202281">
    <property type="component" value="Unassembled WGS sequence"/>
</dbReference>
<proteinExistence type="predicted"/>
<name>A0ABT0BNF0_9SPHN</name>
<evidence type="ECO:0000313" key="1">
    <source>
        <dbReference type="EMBL" id="MCJ2186503.1"/>
    </source>
</evidence>
<dbReference type="EMBL" id="JALHLG010000005">
    <property type="protein sequence ID" value="MCJ2186503.1"/>
    <property type="molecule type" value="Genomic_DNA"/>
</dbReference>
<gene>
    <name evidence="1" type="ORF">MTR66_06715</name>
</gene>
<accession>A0ABT0BNF0</accession>
<reference evidence="1 2" key="1">
    <citation type="submission" date="2022-04" db="EMBL/GenBank/DDBJ databases">
        <title>Identification of a novel bacterium isolated from mangrove sediments.</title>
        <authorList>
            <person name="Pan X."/>
        </authorList>
    </citation>
    <scope>NUCLEOTIDE SEQUENCE [LARGE SCALE GENOMIC DNA]</scope>
    <source>
        <strain evidence="1 2">B2638</strain>
    </source>
</reference>
<dbReference type="RefSeq" id="WP_243918951.1">
    <property type="nucleotide sequence ID" value="NZ_JALHLG010000005.1"/>
</dbReference>
<sequence length="337" mass="36053">MEITKPIRRSFADEHVIGIDPPMQPSLPNVWRRRIHAFAGRSVSDKALTAEQSLRSGMQRLYGLSLTPGLVEGLELAPENGAIGAAPGDALIRLEPGFGLARSGEDISASRTVRLPIGRLPVIARVDGGGGGGDGIAEEGDESPAFTSRLRPELPRAIGDTLSQRIAAGTADSLPRAGIVVAQPITAELIGTPLDDCRPDPRDDPYIDLQRVDGLRLALYIWPGEMVALDGGADYALPARGPAWRNRLAHGVFSVESLFAPDEAHPWESWGVPLALAGFTEDWNLAFIDRQAVARSGGKPRSRSRTGIAGGDDRLWQARLDQFTAQLGDLDTLDPAS</sequence>
<organism evidence="1 2">
    <name type="scientific">Novosphingobium beihaiensis</name>
    <dbReference type="NCBI Taxonomy" id="2930389"/>
    <lineage>
        <taxon>Bacteria</taxon>
        <taxon>Pseudomonadati</taxon>
        <taxon>Pseudomonadota</taxon>
        <taxon>Alphaproteobacteria</taxon>
        <taxon>Sphingomonadales</taxon>
        <taxon>Sphingomonadaceae</taxon>
        <taxon>Novosphingobium</taxon>
    </lineage>
</organism>
<protein>
    <submittedName>
        <fullName evidence="1">Uncharacterized protein</fullName>
    </submittedName>
</protein>
<feature type="non-terminal residue" evidence="1">
    <location>
        <position position="337"/>
    </location>
</feature>
<comment type="caution">
    <text evidence="1">The sequence shown here is derived from an EMBL/GenBank/DDBJ whole genome shotgun (WGS) entry which is preliminary data.</text>
</comment>